<dbReference type="Gene3D" id="1.50.10.10">
    <property type="match status" value="1"/>
</dbReference>
<dbReference type="GO" id="GO:0004553">
    <property type="term" value="F:hydrolase activity, hydrolyzing O-glycosyl compounds"/>
    <property type="evidence" value="ECO:0007669"/>
    <property type="project" value="InterPro"/>
</dbReference>
<dbReference type="Proteomes" id="UP000625316">
    <property type="component" value="Unassembled WGS sequence"/>
</dbReference>
<dbReference type="GO" id="GO:0005975">
    <property type="term" value="P:carbohydrate metabolic process"/>
    <property type="evidence" value="ECO:0007669"/>
    <property type="project" value="InterPro"/>
</dbReference>
<dbReference type="InterPro" id="IPR008928">
    <property type="entry name" value="6-hairpin_glycosidase_sf"/>
</dbReference>
<dbReference type="SUPFAM" id="SSF48208">
    <property type="entry name" value="Six-hairpin glycosidases"/>
    <property type="match status" value="1"/>
</dbReference>
<comment type="caution">
    <text evidence="4">The sequence shown here is derived from an EMBL/GenBank/DDBJ whole genome shotgun (WGS) entry which is preliminary data.</text>
</comment>
<keyword evidence="2 4" id="KW-0378">Hydrolase</keyword>
<accession>A0A928Z353</accession>
<organism evidence="4 5">
    <name type="scientific">Romeriopsis navalis LEGE 11480</name>
    <dbReference type="NCBI Taxonomy" id="2777977"/>
    <lineage>
        <taxon>Bacteria</taxon>
        <taxon>Bacillati</taxon>
        <taxon>Cyanobacteriota</taxon>
        <taxon>Cyanophyceae</taxon>
        <taxon>Leptolyngbyales</taxon>
        <taxon>Leptolyngbyaceae</taxon>
        <taxon>Romeriopsis</taxon>
        <taxon>Romeriopsis navalis</taxon>
    </lineage>
</organism>
<sequence>MNASWKAYRDRFIQQDGRVIDWESDQRTTSEGQAYALLRAVFADDVTSFERVLDWTEANLARKQPGTDKKLIDRLWIWKWGRKSDGDWGAIDANFASDADIDACYALILAAKRWNRPEYLELARKKLQDLWQHSTIRIQGTRYLLPGPAIAFKRDDVVTFNPSYLAPYAFRLFAQVDPKNDWTALISSSYQLLEGSADLSEVGLPSDWVGLDVKTGRYVPIVAPVLSQYGFDASRVWWRVTWDAEIYNEPRAKVYLERQLSQMRTLWQKDGQIPALIDLQGNALVDYDATSQYGMLYLAFRYAAPDIAQEIYEKKLKTRYKDGFWDDNNAYYTQNLVWFGLLPPRTVAQAINGQFNLSARLGHNAAK</sequence>
<evidence type="ECO:0000313" key="5">
    <source>
        <dbReference type="Proteomes" id="UP000625316"/>
    </source>
</evidence>
<protein>
    <submittedName>
        <fullName evidence="4">Glycosyl hydrolase</fullName>
    </submittedName>
</protein>
<dbReference type="Pfam" id="PF01270">
    <property type="entry name" value="Glyco_hydro_8"/>
    <property type="match status" value="1"/>
</dbReference>
<proteinExistence type="inferred from homology"/>
<comment type="similarity">
    <text evidence="1">Belongs to the glycosyl hydrolase 8 (cellulase D) family.</text>
</comment>
<dbReference type="EMBL" id="JADEXQ010000054">
    <property type="protein sequence ID" value="MBE9031141.1"/>
    <property type="molecule type" value="Genomic_DNA"/>
</dbReference>
<evidence type="ECO:0000256" key="3">
    <source>
        <dbReference type="ARBA" id="ARBA00023295"/>
    </source>
</evidence>
<dbReference type="AlphaFoldDB" id="A0A928Z353"/>
<reference evidence="4" key="1">
    <citation type="submission" date="2020-10" db="EMBL/GenBank/DDBJ databases">
        <authorList>
            <person name="Castelo-Branco R."/>
            <person name="Eusebio N."/>
            <person name="Adriana R."/>
            <person name="Vieira A."/>
            <person name="Brugerolle De Fraissinette N."/>
            <person name="Rezende De Castro R."/>
            <person name="Schneider M.P."/>
            <person name="Vasconcelos V."/>
            <person name="Leao P.N."/>
        </authorList>
    </citation>
    <scope>NUCLEOTIDE SEQUENCE</scope>
    <source>
        <strain evidence="4">LEGE 11480</strain>
    </source>
</reference>
<keyword evidence="3" id="KW-0326">Glycosidase</keyword>
<evidence type="ECO:0000256" key="2">
    <source>
        <dbReference type="ARBA" id="ARBA00022801"/>
    </source>
</evidence>
<evidence type="ECO:0000256" key="1">
    <source>
        <dbReference type="ARBA" id="ARBA00009209"/>
    </source>
</evidence>
<gene>
    <name evidence="4" type="ORF">IQ266_15510</name>
</gene>
<dbReference type="InterPro" id="IPR012341">
    <property type="entry name" value="6hp_glycosidase-like_sf"/>
</dbReference>
<dbReference type="PRINTS" id="PR00735">
    <property type="entry name" value="GLHYDRLASE8"/>
</dbReference>
<name>A0A928Z353_9CYAN</name>
<keyword evidence="5" id="KW-1185">Reference proteome</keyword>
<evidence type="ECO:0000313" key="4">
    <source>
        <dbReference type="EMBL" id="MBE9031141.1"/>
    </source>
</evidence>
<dbReference type="InterPro" id="IPR002037">
    <property type="entry name" value="Glyco_hydro_8"/>
</dbReference>